<keyword evidence="3" id="KW-1185">Reference proteome</keyword>
<organism evidence="2 3">
    <name type="scientific">Vibrio ruber (strain DSM 16370 / JCM 11486 / BCRC 17186 / CECT 7878 / LMG 23124 / VR1)</name>
    <dbReference type="NCBI Taxonomy" id="1123498"/>
    <lineage>
        <taxon>Bacteria</taxon>
        <taxon>Pseudomonadati</taxon>
        <taxon>Pseudomonadota</taxon>
        <taxon>Gammaproteobacteria</taxon>
        <taxon>Vibrionales</taxon>
        <taxon>Vibrionaceae</taxon>
        <taxon>Vibrio</taxon>
    </lineage>
</organism>
<dbReference type="AlphaFoldDB" id="A0A1R4LG79"/>
<gene>
    <name evidence="2" type="primary">ygjV</name>
    <name evidence="2" type="ORF">VR7878_01298</name>
</gene>
<sequence length="198" mass="22063">MIFPIFIFLFKRLFLLICKPSGESIVVDDTLAQALGLVSFALGLSTFYQKNDRRLKILMLIFNLNHCIHYLLLGSTVSALSMMLSAARTTTAIFVSSVRVAVVFIVISLVSGLWMANHWWDLWSVVGTVIGTYSVFCLSGIKMRIGFLLGGICWLTNNMIVGSIGGVMLETSLLSMNLLTIYRIHRQTTNMLVKTPEC</sequence>
<dbReference type="STRING" id="1123498.VR7878_01298"/>
<feature type="transmembrane region" description="Helical" evidence="1">
    <location>
        <begin position="147"/>
        <end position="169"/>
    </location>
</feature>
<dbReference type="OrthoDB" id="7858522at2"/>
<proteinExistence type="predicted"/>
<evidence type="ECO:0000313" key="3">
    <source>
        <dbReference type="Proteomes" id="UP000188276"/>
    </source>
</evidence>
<dbReference type="Proteomes" id="UP000188276">
    <property type="component" value="Unassembled WGS sequence"/>
</dbReference>
<reference evidence="3" key="1">
    <citation type="submission" date="2017-02" db="EMBL/GenBank/DDBJ databases">
        <authorList>
            <person name="Rodrigo-Torres L."/>
            <person name="Arahal R.D."/>
            <person name="Lucena T."/>
        </authorList>
    </citation>
    <scope>NUCLEOTIDE SEQUENCE [LARGE SCALE GENOMIC DNA]</scope>
    <source>
        <strain evidence="3">CECT 7878</strain>
    </source>
</reference>
<evidence type="ECO:0000313" key="2">
    <source>
        <dbReference type="EMBL" id="SJN55530.1"/>
    </source>
</evidence>
<feature type="transmembrane region" description="Helical" evidence="1">
    <location>
        <begin position="68"/>
        <end position="87"/>
    </location>
</feature>
<evidence type="ECO:0000256" key="1">
    <source>
        <dbReference type="SAM" id="Phobius"/>
    </source>
</evidence>
<dbReference type="PIRSF" id="PIRSF011443">
    <property type="entry name" value="YgjV"/>
    <property type="match status" value="1"/>
</dbReference>
<dbReference type="InterPro" id="IPR026267">
    <property type="entry name" value="YgjV"/>
</dbReference>
<keyword evidence="1" id="KW-0812">Transmembrane</keyword>
<keyword evidence="1" id="KW-1133">Transmembrane helix</keyword>
<protein>
    <submittedName>
        <fullName evidence="2">Inner membrane protein YgjV</fullName>
    </submittedName>
</protein>
<dbReference type="EMBL" id="FULE01000017">
    <property type="protein sequence ID" value="SJN55530.1"/>
    <property type="molecule type" value="Genomic_DNA"/>
</dbReference>
<feature type="transmembrane region" description="Helical" evidence="1">
    <location>
        <begin position="93"/>
        <end position="115"/>
    </location>
</feature>
<name>A0A1R4LG79_VIBR1</name>
<feature type="transmembrane region" description="Helical" evidence="1">
    <location>
        <begin position="122"/>
        <end position="141"/>
    </location>
</feature>
<dbReference type="InterPro" id="IPR019629">
    <property type="entry name" value="Uncharacterised_HI1736/YgjV"/>
</dbReference>
<dbReference type="Pfam" id="PF10688">
    <property type="entry name" value="Imp-YgjV"/>
    <property type="match status" value="1"/>
</dbReference>
<keyword evidence="1" id="KW-0472">Membrane</keyword>
<accession>A0A1R4LG79</accession>